<comment type="caution">
    <text evidence="1">The sequence shown here is derived from an EMBL/GenBank/DDBJ whole genome shotgun (WGS) entry which is preliminary data.</text>
</comment>
<gene>
    <name evidence="1" type="ORF">DSL92_01420</name>
</gene>
<organism evidence="1">
    <name type="scientific">Billgrantia gudaonensis</name>
    <dbReference type="NCBI Taxonomy" id="376427"/>
    <lineage>
        <taxon>Bacteria</taxon>
        <taxon>Pseudomonadati</taxon>
        <taxon>Pseudomonadota</taxon>
        <taxon>Gammaproteobacteria</taxon>
        <taxon>Oceanospirillales</taxon>
        <taxon>Halomonadaceae</taxon>
        <taxon>Billgrantia</taxon>
    </lineage>
</organism>
<dbReference type="EMBL" id="RXHI01000003">
    <property type="protein sequence ID" value="RUA23107.1"/>
    <property type="molecule type" value="Genomic_DNA"/>
</dbReference>
<evidence type="ECO:0000313" key="1">
    <source>
        <dbReference type="EMBL" id="RUA23107.1"/>
    </source>
</evidence>
<accession>A0A3S0NXF5</accession>
<name>A0A3S0NXF5_9GAMM</name>
<proteinExistence type="predicted"/>
<sequence>MLLSTPEIATFITPAGDLHGQQQVCNACFEHCDQGRADGPGGSRHGFGCPATVLAQDGEVVEIRMQRYTGTEGDEIFQRYQEMLAEASDGRIQLNIFRGGAGAQ</sequence>
<protein>
    <submittedName>
        <fullName evidence="1">Uncharacterized protein</fullName>
    </submittedName>
</protein>
<dbReference type="AlphaFoldDB" id="A0A3S0NXF5"/>
<reference evidence="1" key="1">
    <citation type="submission" date="2018-12" db="EMBL/GenBank/DDBJ databases">
        <authorList>
            <person name="Jadhav K."/>
            <person name="Kushwaha B."/>
            <person name="Jadhav I."/>
        </authorList>
    </citation>
    <scope>NUCLEOTIDE SEQUENCE [LARGE SCALE GENOMIC DNA]</scope>
    <source>
        <strain evidence="1">SBS 10</strain>
    </source>
</reference>